<sequence length="104" mass="12018">MWNKRHDVLLDTSKFRASLFPYEITNDYLNWFSKISPKYSNSSLMACSVPSSSSSSAITQMARLRELLHSICEDKRSPGGFEDNEIYHYVVDECIKFLREVDGL</sequence>
<keyword evidence="2" id="KW-1185">Reference proteome</keyword>
<proteinExistence type="predicted"/>
<dbReference type="AlphaFoldDB" id="A0AAV3S1A0"/>
<gene>
    <name evidence="1" type="ORF">LIER_34406</name>
</gene>
<evidence type="ECO:0000313" key="1">
    <source>
        <dbReference type="EMBL" id="GAA0187118.1"/>
    </source>
</evidence>
<evidence type="ECO:0000313" key="2">
    <source>
        <dbReference type="Proteomes" id="UP001454036"/>
    </source>
</evidence>
<dbReference type="EMBL" id="BAABME010014372">
    <property type="protein sequence ID" value="GAA0187118.1"/>
    <property type="molecule type" value="Genomic_DNA"/>
</dbReference>
<reference evidence="1 2" key="1">
    <citation type="submission" date="2024-01" db="EMBL/GenBank/DDBJ databases">
        <title>The complete chloroplast genome sequence of Lithospermum erythrorhizon: insights into the phylogenetic relationship among Boraginaceae species and the maternal lineages of purple gromwells.</title>
        <authorList>
            <person name="Okada T."/>
            <person name="Watanabe K."/>
        </authorList>
    </citation>
    <scope>NUCLEOTIDE SEQUENCE [LARGE SCALE GENOMIC DNA]</scope>
</reference>
<accession>A0AAV3S1A0</accession>
<dbReference type="Proteomes" id="UP001454036">
    <property type="component" value="Unassembled WGS sequence"/>
</dbReference>
<protein>
    <submittedName>
        <fullName evidence="1">Uncharacterized protein</fullName>
    </submittedName>
</protein>
<organism evidence="1 2">
    <name type="scientific">Lithospermum erythrorhizon</name>
    <name type="common">Purple gromwell</name>
    <name type="synonym">Lithospermum officinale var. erythrorhizon</name>
    <dbReference type="NCBI Taxonomy" id="34254"/>
    <lineage>
        <taxon>Eukaryota</taxon>
        <taxon>Viridiplantae</taxon>
        <taxon>Streptophyta</taxon>
        <taxon>Embryophyta</taxon>
        <taxon>Tracheophyta</taxon>
        <taxon>Spermatophyta</taxon>
        <taxon>Magnoliopsida</taxon>
        <taxon>eudicotyledons</taxon>
        <taxon>Gunneridae</taxon>
        <taxon>Pentapetalae</taxon>
        <taxon>asterids</taxon>
        <taxon>lamiids</taxon>
        <taxon>Boraginales</taxon>
        <taxon>Boraginaceae</taxon>
        <taxon>Boraginoideae</taxon>
        <taxon>Lithospermeae</taxon>
        <taxon>Lithospermum</taxon>
    </lineage>
</organism>
<name>A0AAV3S1A0_LITER</name>
<comment type="caution">
    <text evidence="1">The sequence shown here is derived from an EMBL/GenBank/DDBJ whole genome shotgun (WGS) entry which is preliminary data.</text>
</comment>